<dbReference type="GO" id="GO:0009062">
    <property type="term" value="P:fatty acid catabolic process"/>
    <property type="evidence" value="ECO:0007669"/>
    <property type="project" value="TreeGrafter"/>
</dbReference>
<dbReference type="GO" id="GO:0006637">
    <property type="term" value="P:acyl-CoA metabolic process"/>
    <property type="evidence" value="ECO:0007669"/>
    <property type="project" value="InterPro"/>
</dbReference>
<evidence type="ECO:0000313" key="5">
    <source>
        <dbReference type="EMBL" id="QIE89804.1"/>
    </source>
</evidence>
<dbReference type="PANTHER" id="PTHR11066">
    <property type="entry name" value="ACYL-COA THIOESTERASE"/>
    <property type="match status" value="1"/>
</dbReference>
<keyword evidence="2" id="KW-0378">Hydrolase</keyword>
<dbReference type="CDD" id="cd03445">
    <property type="entry name" value="Thioesterase_II_repeat2"/>
    <property type="match status" value="1"/>
</dbReference>
<evidence type="ECO:0000313" key="6">
    <source>
        <dbReference type="Proteomes" id="UP000501063"/>
    </source>
</evidence>
<feature type="domain" description="Acyl-CoA thioesterase-like N-terminal HotDog" evidence="3">
    <location>
        <begin position="42"/>
        <end position="118"/>
    </location>
</feature>
<name>A0A6G6J3I5_PSENT</name>
<proteinExistence type="inferred from homology"/>
<dbReference type="InterPro" id="IPR042171">
    <property type="entry name" value="Acyl-CoA_hotdog"/>
</dbReference>
<dbReference type="Proteomes" id="UP000501063">
    <property type="component" value="Chromosome"/>
</dbReference>
<sequence length="287" mass="32129">MTILPRIVPADTLAPDLPKLFQLERQAGGDLLALRHDANLNGRAFGGQLLGQALMAARSVCPERLPASLHCLFLQGAQVDQPLRYQVEVLQTGKRFTSLRMSGLQGETRVLDAQATFQVAMGGYAHMETAPDLPGPDVLQALSELDEGAWARFEKAGLELRIVKPRDYLQRCPEQPAVAYWVKLREPLTDDADTHFSALAYLSDFWINSAAISFHMPIEHARDRLFVSSLNHSLWFHQVCRADEWLLFVCDSPCMQMGRGLSLARIYDQSRRLVASVAQDCLVTERQ</sequence>
<dbReference type="KEGG" id="pnt:G5B91_27510"/>
<protein>
    <submittedName>
        <fullName evidence="5">Acyl-CoA thioesterase II</fullName>
    </submittedName>
</protein>
<evidence type="ECO:0000259" key="3">
    <source>
        <dbReference type="Pfam" id="PF13622"/>
    </source>
</evidence>
<dbReference type="SUPFAM" id="SSF54637">
    <property type="entry name" value="Thioesterase/thiol ester dehydrase-isomerase"/>
    <property type="match status" value="2"/>
</dbReference>
<organism evidence="5 6">
    <name type="scientific">Pseudomonas nitroreducens</name>
    <dbReference type="NCBI Taxonomy" id="46680"/>
    <lineage>
        <taxon>Bacteria</taxon>
        <taxon>Pseudomonadati</taxon>
        <taxon>Pseudomonadota</taxon>
        <taxon>Gammaproteobacteria</taxon>
        <taxon>Pseudomonadales</taxon>
        <taxon>Pseudomonadaceae</taxon>
        <taxon>Pseudomonas</taxon>
    </lineage>
</organism>
<dbReference type="InterPro" id="IPR049449">
    <property type="entry name" value="TesB_ACOT8-like_N"/>
</dbReference>
<dbReference type="Gene3D" id="2.40.160.210">
    <property type="entry name" value="Acyl-CoA thioesterase, double hotdog domain"/>
    <property type="match status" value="1"/>
</dbReference>
<dbReference type="RefSeq" id="WP_024764226.1">
    <property type="nucleotide sequence ID" value="NZ_CAMIIC010000002.1"/>
</dbReference>
<feature type="domain" description="Acyl-CoA thioesterase-like C-terminal" evidence="4">
    <location>
        <begin position="157"/>
        <end position="283"/>
    </location>
</feature>
<dbReference type="Pfam" id="PF13622">
    <property type="entry name" value="4HBT_3"/>
    <property type="match status" value="1"/>
</dbReference>
<reference evidence="5 6" key="1">
    <citation type="submission" date="2020-02" db="EMBL/GenBank/DDBJ databases">
        <title>Integrative conjugative elements (ICEs) and plasmids drive adaptation of Pseudomonas nitroreducens strain HBP1 to wastewater environment.</title>
        <authorList>
            <person name="Sentchilo V."/>
            <person name="Carraro N."/>
            <person name="Bertelli C."/>
            <person name="van der Meer J.R."/>
        </authorList>
    </citation>
    <scope>NUCLEOTIDE SEQUENCE [LARGE SCALE GENOMIC DNA]</scope>
    <source>
        <strain evidence="5 6">HBP1</strain>
    </source>
</reference>
<dbReference type="InterPro" id="IPR049450">
    <property type="entry name" value="ACOT8-like_C"/>
</dbReference>
<dbReference type="Pfam" id="PF20789">
    <property type="entry name" value="4HBT_3C"/>
    <property type="match status" value="1"/>
</dbReference>
<dbReference type="PANTHER" id="PTHR11066:SF34">
    <property type="entry name" value="ACYL-COENZYME A THIOESTERASE 8"/>
    <property type="match status" value="1"/>
</dbReference>
<gene>
    <name evidence="5" type="ORF">G5B91_27510</name>
</gene>
<comment type="similarity">
    <text evidence="1">Belongs to the C/M/P thioester hydrolase family.</text>
</comment>
<dbReference type="CDD" id="cd03444">
    <property type="entry name" value="Thioesterase_II_repeat1"/>
    <property type="match status" value="1"/>
</dbReference>
<dbReference type="InterPro" id="IPR003703">
    <property type="entry name" value="Acyl_CoA_thio"/>
</dbReference>
<dbReference type="AlphaFoldDB" id="A0A6G6J3I5"/>
<evidence type="ECO:0000259" key="4">
    <source>
        <dbReference type="Pfam" id="PF20789"/>
    </source>
</evidence>
<dbReference type="InterPro" id="IPR029069">
    <property type="entry name" value="HotDog_dom_sf"/>
</dbReference>
<evidence type="ECO:0000256" key="2">
    <source>
        <dbReference type="ARBA" id="ARBA00022801"/>
    </source>
</evidence>
<dbReference type="EMBL" id="CP049140">
    <property type="protein sequence ID" value="QIE89804.1"/>
    <property type="molecule type" value="Genomic_DNA"/>
</dbReference>
<accession>A0A6G6J3I5</accession>
<evidence type="ECO:0000256" key="1">
    <source>
        <dbReference type="ARBA" id="ARBA00006538"/>
    </source>
</evidence>
<dbReference type="GO" id="GO:0047617">
    <property type="term" value="F:fatty acyl-CoA hydrolase activity"/>
    <property type="evidence" value="ECO:0007669"/>
    <property type="project" value="InterPro"/>
</dbReference>